<keyword evidence="4 7" id="KW-1133">Transmembrane helix</keyword>
<comment type="function">
    <text evidence="7">Gustatory receptor which mediates acceptance or avoidance behavior, depending on its substrates.</text>
</comment>
<keyword evidence="6 7" id="KW-0675">Receptor</keyword>
<feature type="transmembrane region" description="Helical" evidence="7">
    <location>
        <begin position="154"/>
        <end position="176"/>
    </location>
</feature>
<evidence type="ECO:0000256" key="5">
    <source>
        <dbReference type="ARBA" id="ARBA00023136"/>
    </source>
</evidence>
<evidence type="ECO:0000256" key="3">
    <source>
        <dbReference type="ARBA" id="ARBA00022692"/>
    </source>
</evidence>
<evidence type="ECO:0000313" key="8">
    <source>
        <dbReference type="Proteomes" id="UP000515158"/>
    </source>
</evidence>
<protein>
    <recommendedName>
        <fullName evidence="7">Gustatory receptor</fullName>
    </recommendedName>
</protein>
<dbReference type="KEGG" id="tpal:117654143"/>
<proteinExistence type="inferred from homology"/>
<keyword evidence="8" id="KW-1185">Reference proteome</keyword>
<comment type="similarity">
    <text evidence="7">Belongs to the insect chemoreceptor superfamily. Gustatory receptor (GR) family.</text>
</comment>
<evidence type="ECO:0000256" key="6">
    <source>
        <dbReference type="ARBA" id="ARBA00023170"/>
    </source>
</evidence>
<evidence type="ECO:0000256" key="7">
    <source>
        <dbReference type="RuleBase" id="RU363108"/>
    </source>
</evidence>
<feature type="transmembrane region" description="Helical" evidence="7">
    <location>
        <begin position="33"/>
        <end position="53"/>
    </location>
</feature>
<dbReference type="GeneID" id="117654143"/>
<evidence type="ECO:0000256" key="2">
    <source>
        <dbReference type="ARBA" id="ARBA00022475"/>
    </source>
</evidence>
<dbReference type="RefSeq" id="XP_034256241.1">
    <property type="nucleotide sequence ID" value="XM_034400350.1"/>
</dbReference>
<keyword evidence="2 7" id="KW-1003">Cell membrane</keyword>
<dbReference type="PANTHER" id="PTHR21421:SF29">
    <property type="entry name" value="GUSTATORY RECEPTOR 5A FOR TREHALOSE-RELATED"/>
    <property type="match status" value="1"/>
</dbReference>
<dbReference type="Pfam" id="PF08395">
    <property type="entry name" value="7tm_7"/>
    <property type="match status" value="1"/>
</dbReference>
<evidence type="ECO:0000256" key="1">
    <source>
        <dbReference type="ARBA" id="ARBA00004651"/>
    </source>
</evidence>
<dbReference type="GO" id="GO:0051606">
    <property type="term" value="P:detection of stimulus"/>
    <property type="evidence" value="ECO:0007669"/>
    <property type="project" value="UniProtKB-ARBA"/>
</dbReference>
<dbReference type="InParanoid" id="A0A6P9AL55"/>
<dbReference type="Proteomes" id="UP000515158">
    <property type="component" value="Unplaced"/>
</dbReference>
<sequence length="323" mass="35954">MQALMRPTLRLARVFGMLPVDLQDGRFHWMSFATAYCVFMGSFFPALGVWGIVRSFGFQTVSNTVAMLNSMMSLLLCGTMALANVLLARHWRALCAAYDHVVTQIHVLAIAPDLRRRHRTLGAVAAGGFTLALLLLLLETWYTYPRLTPRERLILMLVRTALFGLYTVSDLLLAVVSDALTQNLRAFTALLRPAAGEEATPDFWEEARRTYGNLTDLVDFVDGKIGLMMIGSYAQSGIYLCNSLYHILRALWAESVTVSVTNFVAASIRLLCVAFYTTAVHQEWLHLKSVVFKAEARGDTARVVQGVHWLSPGKRPTHSGPED</sequence>
<dbReference type="AlphaFoldDB" id="A0A6P9AL55"/>
<organism evidence="9">
    <name type="scientific">Thrips palmi</name>
    <name type="common">Melon thrips</name>
    <dbReference type="NCBI Taxonomy" id="161013"/>
    <lineage>
        <taxon>Eukaryota</taxon>
        <taxon>Metazoa</taxon>
        <taxon>Ecdysozoa</taxon>
        <taxon>Arthropoda</taxon>
        <taxon>Hexapoda</taxon>
        <taxon>Insecta</taxon>
        <taxon>Pterygota</taxon>
        <taxon>Neoptera</taxon>
        <taxon>Paraneoptera</taxon>
        <taxon>Thysanoptera</taxon>
        <taxon>Terebrantia</taxon>
        <taxon>Thripoidea</taxon>
        <taxon>Thripidae</taxon>
        <taxon>Thrips</taxon>
    </lineage>
</organism>
<dbReference type="GO" id="GO:0050909">
    <property type="term" value="P:sensory perception of taste"/>
    <property type="evidence" value="ECO:0007669"/>
    <property type="project" value="InterPro"/>
</dbReference>
<keyword evidence="7" id="KW-0807">Transducer</keyword>
<comment type="subcellular location">
    <subcellularLocation>
        <location evidence="1 7">Cell membrane</location>
        <topology evidence="1 7">Multi-pass membrane protein</topology>
    </subcellularLocation>
</comment>
<name>A0A6P9AL55_THRPL</name>
<evidence type="ECO:0000256" key="4">
    <source>
        <dbReference type="ARBA" id="ARBA00022989"/>
    </source>
</evidence>
<evidence type="ECO:0000313" key="9">
    <source>
        <dbReference type="RefSeq" id="XP_034256241.1"/>
    </source>
</evidence>
<dbReference type="GO" id="GO:0005886">
    <property type="term" value="C:plasma membrane"/>
    <property type="evidence" value="ECO:0007669"/>
    <property type="project" value="UniProtKB-SubCell"/>
</dbReference>
<feature type="transmembrane region" description="Helical" evidence="7">
    <location>
        <begin position="65"/>
        <end position="87"/>
    </location>
</feature>
<accession>A0A6P9AL55</accession>
<keyword evidence="3 7" id="KW-0812">Transmembrane</keyword>
<dbReference type="PANTHER" id="PTHR21421">
    <property type="entry name" value="GUSTATORY RECEPTOR"/>
    <property type="match status" value="1"/>
</dbReference>
<gene>
    <name evidence="9" type="primary">LOC117654143</name>
</gene>
<comment type="caution">
    <text evidence="7">Lacks conserved residue(s) required for the propagation of feature annotation.</text>
</comment>
<dbReference type="GO" id="GO:0007165">
    <property type="term" value="P:signal transduction"/>
    <property type="evidence" value="ECO:0007669"/>
    <property type="project" value="UniProtKB-KW"/>
</dbReference>
<reference evidence="9" key="1">
    <citation type="submission" date="2025-08" db="UniProtKB">
        <authorList>
            <consortium name="RefSeq"/>
        </authorList>
    </citation>
    <scope>IDENTIFICATION</scope>
    <source>
        <tissue evidence="9">Total insect</tissue>
    </source>
</reference>
<keyword evidence="5 7" id="KW-0472">Membrane</keyword>
<dbReference type="InterPro" id="IPR013604">
    <property type="entry name" value="7TM_chemorcpt"/>
</dbReference>
<feature type="transmembrane region" description="Helical" evidence="7">
    <location>
        <begin position="121"/>
        <end position="142"/>
    </location>
</feature>
<dbReference type="GO" id="GO:0038023">
    <property type="term" value="F:signaling receptor activity"/>
    <property type="evidence" value="ECO:0007669"/>
    <property type="project" value="UniProtKB-ARBA"/>
</dbReference>